<feature type="domain" description="Trichome birefringence-like C-terminal" evidence="8">
    <location>
        <begin position="175"/>
        <end position="467"/>
    </location>
</feature>
<dbReference type="InterPro" id="IPR029962">
    <property type="entry name" value="TBL"/>
</dbReference>
<comment type="similarity">
    <text evidence="2">Belongs to the PC-esterase family. TBL subfamily.</text>
</comment>
<reference evidence="10" key="1">
    <citation type="submission" date="2021-01" db="UniProtKB">
        <authorList>
            <consortium name="EnsemblPlants"/>
        </authorList>
    </citation>
    <scope>IDENTIFICATION</scope>
</reference>
<evidence type="ECO:0000256" key="3">
    <source>
        <dbReference type="ARBA" id="ARBA00022692"/>
    </source>
</evidence>
<evidence type="ECO:0000256" key="7">
    <source>
        <dbReference type="SAM" id="MobiDB-lite"/>
    </source>
</evidence>
<evidence type="ECO:0000313" key="11">
    <source>
        <dbReference type="Proteomes" id="UP000594263"/>
    </source>
</evidence>
<evidence type="ECO:0000256" key="4">
    <source>
        <dbReference type="ARBA" id="ARBA00022968"/>
    </source>
</evidence>
<evidence type="ECO:0000313" key="10">
    <source>
        <dbReference type="EnsemblPlants" id="Kaladp0053s0024.1.v1.1"/>
    </source>
</evidence>
<dbReference type="Proteomes" id="UP000594263">
    <property type="component" value="Unplaced"/>
</dbReference>
<dbReference type="AlphaFoldDB" id="A0A7N0U269"/>
<evidence type="ECO:0000259" key="9">
    <source>
        <dbReference type="Pfam" id="PF14416"/>
    </source>
</evidence>
<keyword evidence="6" id="KW-0472">Membrane</keyword>
<dbReference type="PANTHER" id="PTHR32285">
    <property type="entry name" value="PROTEIN TRICHOME BIREFRINGENCE-LIKE 9-RELATED"/>
    <property type="match status" value="1"/>
</dbReference>
<keyword evidence="11" id="KW-1185">Reference proteome</keyword>
<proteinExistence type="inferred from homology"/>
<feature type="region of interest" description="Disordered" evidence="7">
    <location>
        <begin position="102"/>
        <end position="121"/>
    </location>
</feature>
<dbReference type="Pfam" id="PF14416">
    <property type="entry name" value="PMR5N"/>
    <property type="match status" value="1"/>
</dbReference>
<dbReference type="PANTHER" id="PTHR32285:SF324">
    <property type="entry name" value="PROTEIN TRICHOME BIREFRINGENCE-LIKE 25"/>
    <property type="match status" value="1"/>
</dbReference>
<evidence type="ECO:0000259" key="8">
    <source>
        <dbReference type="Pfam" id="PF13839"/>
    </source>
</evidence>
<protein>
    <recommendedName>
        <fullName evidence="12">Trichome birefringence-like N-terminal domain-containing protein</fullName>
    </recommendedName>
</protein>
<dbReference type="Gramene" id="Kaladp0053s0024.1.v1.1">
    <property type="protein sequence ID" value="Kaladp0053s0024.1.v1.1"/>
    <property type="gene ID" value="Kaladp0053s0024.v1.1"/>
</dbReference>
<dbReference type="OMA" id="WNDIVME"/>
<evidence type="ECO:0000256" key="1">
    <source>
        <dbReference type="ARBA" id="ARBA00004167"/>
    </source>
</evidence>
<feature type="domain" description="Trichome birefringence-like N-terminal" evidence="9">
    <location>
        <begin position="122"/>
        <end position="174"/>
    </location>
</feature>
<organism evidence="10 11">
    <name type="scientific">Kalanchoe fedtschenkoi</name>
    <name type="common">Lavender scallops</name>
    <name type="synonym">South American air plant</name>
    <dbReference type="NCBI Taxonomy" id="63787"/>
    <lineage>
        <taxon>Eukaryota</taxon>
        <taxon>Viridiplantae</taxon>
        <taxon>Streptophyta</taxon>
        <taxon>Embryophyta</taxon>
        <taxon>Tracheophyta</taxon>
        <taxon>Spermatophyta</taxon>
        <taxon>Magnoliopsida</taxon>
        <taxon>eudicotyledons</taxon>
        <taxon>Gunneridae</taxon>
        <taxon>Pentapetalae</taxon>
        <taxon>Saxifragales</taxon>
        <taxon>Crassulaceae</taxon>
        <taxon>Kalanchoe</taxon>
    </lineage>
</organism>
<keyword evidence="3" id="KW-0812">Transmembrane</keyword>
<dbReference type="GO" id="GO:0016020">
    <property type="term" value="C:membrane"/>
    <property type="evidence" value="ECO:0007669"/>
    <property type="project" value="UniProtKB-SubCell"/>
</dbReference>
<evidence type="ECO:0000256" key="5">
    <source>
        <dbReference type="ARBA" id="ARBA00022989"/>
    </source>
</evidence>
<evidence type="ECO:0000256" key="2">
    <source>
        <dbReference type="ARBA" id="ARBA00007727"/>
    </source>
</evidence>
<sequence length="472" mass="54514">MANKVVMMMMNNPSSSFSSLSLSNHKHTLLLKLLISFLLSGLAFRLILSNYSISISSQTEHPPPPHNLDRDRDRDTLFRSVETDHALSHQLQYNFTDHTNDSDEAPLRDFQENSNHENGSSQCDIFVGKWVRDPSGPRYTNETCRFIEPPQNCMRNGRPDSDYLYWRWSPRDCELPTLDAPNFLNLMRHKSWAFIGDSISRNHVQSLLCILSQVEEATEVYHDEEFKSKRWYFPGHNFTLSVIWSPYLVKADVFEDNDGHSSAQTQIYLDTVDPIWSQQYTNFDYIIFAGGKWFLKTAIYYENRTIVGCHYCPGRNLTELGYDFGYRKAIRRVLDYMTKSSHKPLILFRTTAPDHFENGEWFSGGTCNRTEPFNEGEAGFKDVDTVMMNVELEEFQRAENVALKKGIKLKLFDTSKASLLRPDGHPGPYRNFQPFSEGGGDGDGKLIRDCLHWCLPGPIDYWNDLIMYALSH</sequence>
<keyword evidence="4" id="KW-0735">Signal-anchor</keyword>
<feature type="compositionally biased region" description="Basic and acidic residues" evidence="7">
    <location>
        <begin position="102"/>
        <end position="115"/>
    </location>
</feature>
<evidence type="ECO:0000256" key="6">
    <source>
        <dbReference type="ARBA" id="ARBA00023136"/>
    </source>
</evidence>
<evidence type="ECO:0008006" key="12">
    <source>
        <dbReference type="Google" id="ProtNLM"/>
    </source>
</evidence>
<comment type="subcellular location">
    <subcellularLocation>
        <location evidence="1">Membrane</location>
        <topology evidence="1">Single-pass membrane protein</topology>
    </subcellularLocation>
</comment>
<dbReference type="InterPro" id="IPR025846">
    <property type="entry name" value="TBL_N"/>
</dbReference>
<dbReference type="GO" id="GO:0005794">
    <property type="term" value="C:Golgi apparatus"/>
    <property type="evidence" value="ECO:0007669"/>
    <property type="project" value="TreeGrafter"/>
</dbReference>
<dbReference type="EnsemblPlants" id="Kaladp0053s0024.1.v1.1">
    <property type="protein sequence ID" value="Kaladp0053s0024.1.v1.1"/>
    <property type="gene ID" value="Kaladp0053s0024.v1.1"/>
</dbReference>
<keyword evidence="5" id="KW-1133">Transmembrane helix</keyword>
<dbReference type="InterPro" id="IPR026057">
    <property type="entry name" value="TBL_C"/>
</dbReference>
<accession>A0A7N0U269</accession>
<dbReference type="GO" id="GO:0016413">
    <property type="term" value="F:O-acetyltransferase activity"/>
    <property type="evidence" value="ECO:0007669"/>
    <property type="project" value="InterPro"/>
</dbReference>
<dbReference type="Pfam" id="PF13839">
    <property type="entry name" value="PC-Esterase"/>
    <property type="match status" value="1"/>
</dbReference>
<name>A0A7N0U269_KALFE</name>